<keyword evidence="2" id="KW-0315">Glutamine amidotransferase</keyword>
<dbReference type="PROSITE" id="PS51273">
    <property type="entry name" value="GATASE_TYPE_1"/>
    <property type="match status" value="1"/>
</dbReference>
<evidence type="ECO:0000259" key="1">
    <source>
        <dbReference type="Pfam" id="PF00117"/>
    </source>
</evidence>
<organism evidence="2 3">
    <name type="scientific">Candidatus Magasanikbacteria bacterium GW2011_GWA2_45_39</name>
    <dbReference type="NCBI Taxonomy" id="1619041"/>
    <lineage>
        <taxon>Bacteria</taxon>
        <taxon>Candidatus Magasanikiibacteriota</taxon>
    </lineage>
</organism>
<dbReference type="AlphaFoldDB" id="A0A0G1QDH7"/>
<dbReference type="EMBL" id="LCKX01000026">
    <property type="protein sequence ID" value="KKU06680.1"/>
    <property type="molecule type" value="Genomic_DNA"/>
</dbReference>
<dbReference type="GO" id="GO:0005829">
    <property type="term" value="C:cytosol"/>
    <property type="evidence" value="ECO:0007669"/>
    <property type="project" value="TreeGrafter"/>
</dbReference>
<dbReference type="GO" id="GO:0016740">
    <property type="term" value="F:transferase activity"/>
    <property type="evidence" value="ECO:0007669"/>
    <property type="project" value="UniProtKB-KW"/>
</dbReference>
<reference evidence="2 3" key="1">
    <citation type="journal article" date="2015" name="Nature">
        <title>rRNA introns, odd ribosomes, and small enigmatic genomes across a large radiation of phyla.</title>
        <authorList>
            <person name="Brown C.T."/>
            <person name="Hug L.A."/>
            <person name="Thomas B.C."/>
            <person name="Sharon I."/>
            <person name="Castelle C.J."/>
            <person name="Singh A."/>
            <person name="Wilkins M.J."/>
            <person name="Williams K.H."/>
            <person name="Banfield J.F."/>
        </authorList>
    </citation>
    <scope>NUCLEOTIDE SEQUENCE [LARGE SCALE GENOMIC DNA]</scope>
</reference>
<protein>
    <submittedName>
        <fullName evidence="2">Glutamine amidotransferase</fullName>
    </submittedName>
</protein>
<proteinExistence type="predicted"/>
<dbReference type="SUPFAM" id="SSF52317">
    <property type="entry name" value="Class I glutamine amidotransferase-like"/>
    <property type="match status" value="1"/>
</dbReference>
<sequence length="259" mass="29724">MCYYFNYLTHITKPAMKPFLILQSRPEDLASQNEFDSMLTFGNLKKKDVRRVRMEREGMPKINLRDYSGVIVGGGPNNVSDPEKKKNASQKKFERGLMKLLNEIVKKDFPYFGACYGFGTVIKNAGGNVSKKQYSENAGPVTIKIRAEAADDKLMRGLPKSFRAFVGHKEACFRLPKGAVWLAESAQCPYQMVRIKQNIYAAQFHPELDACEFCVRVDVYKNYGYFDPKDAEKLKKKAMREKITTPMEILRRFTEFYGS</sequence>
<feature type="domain" description="Glutamine amidotransferase" evidence="1">
    <location>
        <begin position="63"/>
        <end position="208"/>
    </location>
</feature>
<dbReference type="CDD" id="cd01741">
    <property type="entry name" value="GATase1_1"/>
    <property type="match status" value="1"/>
</dbReference>
<dbReference type="InterPro" id="IPR029062">
    <property type="entry name" value="Class_I_gatase-like"/>
</dbReference>
<dbReference type="PANTHER" id="PTHR42695:SF5">
    <property type="entry name" value="GLUTAMINE AMIDOTRANSFERASE YLR126C-RELATED"/>
    <property type="match status" value="1"/>
</dbReference>
<dbReference type="PATRIC" id="fig|1619041.3.peg.717"/>
<comment type="caution">
    <text evidence="2">The sequence shown here is derived from an EMBL/GenBank/DDBJ whole genome shotgun (WGS) entry which is preliminary data.</text>
</comment>
<dbReference type="Proteomes" id="UP000033999">
    <property type="component" value="Unassembled WGS sequence"/>
</dbReference>
<dbReference type="NCBIfam" id="NF005743">
    <property type="entry name" value="PRK07567.1"/>
    <property type="match status" value="1"/>
</dbReference>
<keyword evidence="2" id="KW-0808">Transferase</keyword>
<dbReference type="InterPro" id="IPR044992">
    <property type="entry name" value="ChyE-like"/>
</dbReference>
<accession>A0A0G1QDH7</accession>
<evidence type="ECO:0000313" key="3">
    <source>
        <dbReference type="Proteomes" id="UP000033999"/>
    </source>
</evidence>
<dbReference type="Gene3D" id="3.40.50.880">
    <property type="match status" value="1"/>
</dbReference>
<dbReference type="Pfam" id="PF00117">
    <property type="entry name" value="GATase"/>
    <property type="match status" value="1"/>
</dbReference>
<name>A0A0G1QDH7_9BACT</name>
<evidence type="ECO:0000313" key="2">
    <source>
        <dbReference type="EMBL" id="KKU06680.1"/>
    </source>
</evidence>
<dbReference type="PANTHER" id="PTHR42695">
    <property type="entry name" value="GLUTAMINE AMIDOTRANSFERASE YLR126C-RELATED"/>
    <property type="match status" value="1"/>
</dbReference>
<dbReference type="InterPro" id="IPR017926">
    <property type="entry name" value="GATASE"/>
</dbReference>
<gene>
    <name evidence="2" type="ORF">UX10_C0026G0008</name>
</gene>